<dbReference type="SUPFAM" id="SSF46785">
    <property type="entry name" value="Winged helix' DNA-binding domain"/>
    <property type="match status" value="1"/>
</dbReference>
<dbReference type="Pfam" id="PF01978">
    <property type="entry name" value="TrmB"/>
    <property type="match status" value="1"/>
</dbReference>
<dbReference type="InParanoid" id="A9WGC2"/>
<dbReference type="InterPro" id="IPR036390">
    <property type="entry name" value="WH_DNA-bd_sf"/>
</dbReference>
<dbReference type="EnsemblBacteria" id="ABY34043">
    <property type="protein sequence ID" value="ABY34043"/>
    <property type="gene ID" value="Caur_0805"/>
</dbReference>
<dbReference type="PANTHER" id="PTHR34293:SF1">
    <property type="entry name" value="HTH-TYPE TRANSCRIPTIONAL REGULATOR TRMBL2"/>
    <property type="match status" value="1"/>
</dbReference>
<dbReference type="EMBL" id="CP000909">
    <property type="protein sequence ID" value="ABY34043.1"/>
    <property type="molecule type" value="Genomic_DNA"/>
</dbReference>
<protein>
    <submittedName>
        <fullName evidence="2">Transcriptional regulator TrmB</fullName>
    </submittedName>
</protein>
<dbReference type="InterPro" id="IPR051797">
    <property type="entry name" value="TrmB-like"/>
</dbReference>
<sequence length="270" mass="30595">MVDRIQEQLMALGLNRYEAATYLALLERRSYTPAQVAVRAGIPRQRIYDVLAALCARGLAIERHSDGQRHYVAIDPAIALPALIEQRRRQFEHEQATLTEHVHTLLTTLTPAFTAGHEQIDPLDYVDVLLDRRLVVERALALAQSAEREISVCFKLPLLGDRESNFAEVAEPLRRGVRYRALYERSALANPDLRAWVTQFVEWGQQARMVETLPLKVNLYDRRIALLSLQDPVTGALSLTALCVTHPNFSVFLQGAFEQLWSDAEPFQPT</sequence>
<dbReference type="PATRIC" id="fig|324602.8.peg.919"/>
<dbReference type="Proteomes" id="UP000002008">
    <property type="component" value="Chromosome"/>
</dbReference>
<dbReference type="AlphaFoldDB" id="A9WGC2"/>
<gene>
    <name evidence="2" type="ordered locus">Caur_0805</name>
</gene>
<proteinExistence type="predicted"/>
<evidence type="ECO:0000259" key="1">
    <source>
        <dbReference type="Pfam" id="PF01978"/>
    </source>
</evidence>
<name>A9WGC2_CHLAA</name>
<dbReference type="eggNOG" id="COG1378">
    <property type="taxonomic scope" value="Bacteria"/>
</dbReference>
<evidence type="ECO:0000313" key="2">
    <source>
        <dbReference type="EMBL" id="ABY34043.1"/>
    </source>
</evidence>
<dbReference type="STRING" id="324602.Caur_0805"/>
<dbReference type="Gene3D" id="1.10.10.10">
    <property type="entry name" value="Winged helix-like DNA-binding domain superfamily/Winged helix DNA-binding domain"/>
    <property type="match status" value="1"/>
</dbReference>
<dbReference type="KEGG" id="cau:Caur_0805"/>
<feature type="domain" description="Transcription regulator TrmB N-terminal" evidence="1">
    <location>
        <begin position="9"/>
        <end position="76"/>
    </location>
</feature>
<dbReference type="PANTHER" id="PTHR34293">
    <property type="entry name" value="HTH-TYPE TRANSCRIPTIONAL REGULATOR TRMBL2"/>
    <property type="match status" value="1"/>
</dbReference>
<organism evidence="2 3">
    <name type="scientific">Chloroflexus aurantiacus (strain ATCC 29366 / DSM 635 / J-10-fl)</name>
    <dbReference type="NCBI Taxonomy" id="324602"/>
    <lineage>
        <taxon>Bacteria</taxon>
        <taxon>Bacillati</taxon>
        <taxon>Chloroflexota</taxon>
        <taxon>Chloroflexia</taxon>
        <taxon>Chloroflexales</taxon>
        <taxon>Chloroflexineae</taxon>
        <taxon>Chloroflexaceae</taxon>
        <taxon>Chloroflexus</taxon>
    </lineage>
</organism>
<reference evidence="3" key="1">
    <citation type="journal article" date="2011" name="BMC Genomics">
        <title>Complete genome sequence of the filamentous anoxygenic phototrophic bacterium Chloroflexus aurantiacus.</title>
        <authorList>
            <person name="Tang K.H."/>
            <person name="Barry K."/>
            <person name="Chertkov O."/>
            <person name="Dalin E."/>
            <person name="Han C.S."/>
            <person name="Hauser L.J."/>
            <person name="Honchak B.M."/>
            <person name="Karbach L.E."/>
            <person name="Land M.L."/>
            <person name="Lapidus A."/>
            <person name="Larimer F.W."/>
            <person name="Mikhailova N."/>
            <person name="Pitluck S."/>
            <person name="Pierson B.K."/>
            <person name="Blankenship R.E."/>
        </authorList>
    </citation>
    <scope>NUCLEOTIDE SEQUENCE [LARGE SCALE GENOMIC DNA]</scope>
    <source>
        <strain evidence="3">ATCC 29366 / DSM 635 / J-10-fl</strain>
    </source>
</reference>
<dbReference type="HOGENOM" id="CLU_056943_1_0_0"/>
<accession>A9WGC2</accession>
<dbReference type="InterPro" id="IPR002831">
    <property type="entry name" value="Tscrpt_reg_TrmB_N"/>
</dbReference>
<dbReference type="InterPro" id="IPR036388">
    <property type="entry name" value="WH-like_DNA-bd_sf"/>
</dbReference>
<dbReference type="RefSeq" id="WP_012256699.1">
    <property type="nucleotide sequence ID" value="NC_010175.1"/>
</dbReference>
<evidence type="ECO:0000313" key="3">
    <source>
        <dbReference type="Proteomes" id="UP000002008"/>
    </source>
</evidence>
<keyword evidence="3" id="KW-1185">Reference proteome</keyword>